<evidence type="ECO:0000256" key="1">
    <source>
        <dbReference type="SAM" id="SignalP"/>
    </source>
</evidence>
<name>A0A1N7R0U0_9BACT</name>
<accession>A0A1N7R0U0</accession>
<keyword evidence="1" id="KW-0732">Signal</keyword>
<dbReference type="STRING" id="477680.SAMN05421788_108102"/>
<feature type="signal peptide" evidence="1">
    <location>
        <begin position="1"/>
        <end position="26"/>
    </location>
</feature>
<evidence type="ECO:0000313" key="3">
    <source>
        <dbReference type="Proteomes" id="UP000186917"/>
    </source>
</evidence>
<proteinExistence type="predicted"/>
<dbReference type="RefSeq" id="WP_144264112.1">
    <property type="nucleotide sequence ID" value="NZ_AP017422.1"/>
</dbReference>
<keyword evidence="3" id="KW-1185">Reference proteome</keyword>
<sequence>MKCLYTCFYMVALVFIHLFTPVSVQAQSIKGKWYGVGNVSTSSNTSNYLCEFILEQKGNIITGEFNYFFRNGYFSNKIKGTYNADKRLLKIKFIPIIFHQTVDAAMGVECTMEGEFTLKVSRVESTLTGTFQSDEDHKYTCTPISIRLTKLLKEVPFKTLVENDIEQQEKDTLIKPLESPTLKLERDALIQLNMRTKKVVKELEVTEDSVKVDLYDNGEFDHDTVSVFYNGKLVQLKQQLETRKAITFKVFVDDNPANNEIIMFAENLGEIPPNAALMVISDKTHRYEINLTSNFRESEAVRLKKAAPPVKK</sequence>
<dbReference type="Proteomes" id="UP000186917">
    <property type="component" value="Unassembled WGS sequence"/>
</dbReference>
<dbReference type="OrthoDB" id="639821at2"/>
<protein>
    <recommendedName>
        <fullName evidence="4">Lipocalin-like domain-containing protein</fullName>
    </recommendedName>
</protein>
<organism evidence="2 3">
    <name type="scientific">Filimonas lacunae</name>
    <dbReference type="NCBI Taxonomy" id="477680"/>
    <lineage>
        <taxon>Bacteria</taxon>
        <taxon>Pseudomonadati</taxon>
        <taxon>Bacteroidota</taxon>
        <taxon>Chitinophagia</taxon>
        <taxon>Chitinophagales</taxon>
        <taxon>Chitinophagaceae</taxon>
        <taxon>Filimonas</taxon>
    </lineage>
</organism>
<reference evidence="3" key="1">
    <citation type="submission" date="2017-01" db="EMBL/GenBank/DDBJ databases">
        <authorList>
            <person name="Varghese N."/>
            <person name="Submissions S."/>
        </authorList>
    </citation>
    <scope>NUCLEOTIDE SEQUENCE [LARGE SCALE GENOMIC DNA]</scope>
    <source>
        <strain evidence="3">DSM 21054</strain>
    </source>
</reference>
<dbReference type="AlphaFoldDB" id="A0A1N7R0U0"/>
<evidence type="ECO:0008006" key="4">
    <source>
        <dbReference type="Google" id="ProtNLM"/>
    </source>
</evidence>
<dbReference type="EMBL" id="FTOR01000008">
    <property type="protein sequence ID" value="SIT28710.1"/>
    <property type="molecule type" value="Genomic_DNA"/>
</dbReference>
<gene>
    <name evidence="2" type="ORF">SAMN05421788_108102</name>
</gene>
<feature type="chain" id="PRO_5009944076" description="Lipocalin-like domain-containing protein" evidence="1">
    <location>
        <begin position="27"/>
        <end position="312"/>
    </location>
</feature>
<evidence type="ECO:0000313" key="2">
    <source>
        <dbReference type="EMBL" id="SIT28710.1"/>
    </source>
</evidence>